<dbReference type="EMBL" id="AYZK01000002">
    <property type="protein sequence ID" value="KRM87370.1"/>
    <property type="molecule type" value="Genomic_DNA"/>
</dbReference>
<dbReference type="InterPro" id="IPR023165">
    <property type="entry name" value="rRNA_Ade_diMease-like_C"/>
</dbReference>
<reference evidence="11 12" key="1">
    <citation type="journal article" date="2015" name="Genome Announc.">
        <title>Expanding the biotechnology potential of lactobacilli through comparative genomics of 213 strains and associated genera.</title>
        <authorList>
            <person name="Sun Z."/>
            <person name="Harris H.M."/>
            <person name="McCann A."/>
            <person name="Guo C."/>
            <person name="Argimon S."/>
            <person name="Zhang W."/>
            <person name="Yang X."/>
            <person name="Jeffery I.B."/>
            <person name="Cooney J.C."/>
            <person name="Kagawa T.F."/>
            <person name="Liu W."/>
            <person name="Song Y."/>
            <person name="Salvetti E."/>
            <person name="Wrobel A."/>
            <person name="Rasinkangas P."/>
            <person name="Parkhill J."/>
            <person name="Rea M.C."/>
            <person name="O'Sullivan O."/>
            <person name="Ritari J."/>
            <person name="Douillard F.P."/>
            <person name="Paul Ross R."/>
            <person name="Yang R."/>
            <person name="Briner A.E."/>
            <person name="Felis G.E."/>
            <person name="de Vos W.M."/>
            <person name="Barrangou R."/>
            <person name="Klaenhammer T.R."/>
            <person name="Caufield P.W."/>
            <person name="Cui Y."/>
            <person name="Zhang H."/>
            <person name="O'Toole P.W."/>
        </authorList>
    </citation>
    <scope>NUCLEOTIDE SEQUENCE [LARGE SCALE GENOMIC DNA]</scope>
    <source>
        <strain evidence="11 12">DSM 22698</strain>
    </source>
</reference>
<evidence type="ECO:0000256" key="9">
    <source>
        <dbReference type="PROSITE-ProRule" id="PRU01026"/>
    </source>
</evidence>
<evidence type="ECO:0000256" key="6">
    <source>
        <dbReference type="ARBA" id="ARBA00022884"/>
    </source>
</evidence>
<dbReference type="RefSeq" id="WP_056969168.1">
    <property type="nucleotide sequence ID" value="NZ_AYZK01000002.1"/>
</dbReference>
<evidence type="ECO:0000259" key="10">
    <source>
        <dbReference type="SMART" id="SM00650"/>
    </source>
</evidence>
<dbReference type="GO" id="GO:0052908">
    <property type="term" value="F:16S rRNA (adenine(1518)-N(6)/adenine(1519)-N(6))-dimethyltransferase activity"/>
    <property type="evidence" value="ECO:0007669"/>
    <property type="project" value="UniProtKB-EC"/>
</dbReference>
<dbReference type="PANTHER" id="PTHR11727">
    <property type="entry name" value="DIMETHYLADENOSINE TRANSFERASE"/>
    <property type="match status" value="1"/>
</dbReference>
<keyword evidence="12" id="KW-1185">Reference proteome</keyword>
<proteinExistence type="inferred from homology"/>
<feature type="binding site" evidence="8 9">
    <location>
        <position position="58"/>
    </location>
    <ligand>
        <name>S-adenosyl-L-methionine</name>
        <dbReference type="ChEBI" id="CHEBI:59789"/>
    </ligand>
</feature>
<keyword evidence="2 8" id="KW-0698">rRNA processing</keyword>
<dbReference type="InterPro" id="IPR001737">
    <property type="entry name" value="KsgA/Erm"/>
</dbReference>
<dbReference type="AlphaFoldDB" id="A0A0R2C7K9"/>
<name>A0A0R2C7K9_9LACO</name>
<dbReference type="GO" id="GO:0005829">
    <property type="term" value="C:cytosol"/>
    <property type="evidence" value="ECO:0007669"/>
    <property type="project" value="TreeGrafter"/>
</dbReference>
<feature type="binding site" evidence="8 9">
    <location>
        <position position="33"/>
    </location>
    <ligand>
        <name>S-adenosyl-L-methionine</name>
        <dbReference type="ChEBI" id="CHEBI:59789"/>
    </ligand>
</feature>
<dbReference type="SUPFAM" id="SSF53335">
    <property type="entry name" value="S-adenosyl-L-methionine-dependent methyltransferases"/>
    <property type="match status" value="1"/>
</dbReference>
<keyword evidence="6 8" id="KW-0694">RNA-binding</keyword>
<comment type="subcellular location">
    <subcellularLocation>
        <location evidence="8">Cytoplasm</location>
    </subcellularLocation>
</comment>
<comment type="catalytic activity">
    <reaction evidence="7">
        <text>adenosine(2085) in 23S rRNA + 2 S-adenosyl-L-methionine = N(6)-dimethyladenosine(2085) in 23S rRNA + 2 S-adenosyl-L-homocysteine + 2 H(+)</text>
        <dbReference type="Rhea" id="RHEA:42784"/>
        <dbReference type="Rhea" id="RHEA-COMP:10237"/>
        <dbReference type="Rhea" id="RHEA-COMP:10238"/>
        <dbReference type="ChEBI" id="CHEBI:15378"/>
        <dbReference type="ChEBI" id="CHEBI:57856"/>
        <dbReference type="ChEBI" id="CHEBI:59789"/>
        <dbReference type="ChEBI" id="CHEBI:74411"/>
        <dbReference type="ChEBI" id="CHEBI:74493"/>
        <dbReference type="EC" id="2.1.1.184"/>
    </reaction>
</comment>
<keyword evidence="3 8" id="KW-0489">Methyltransferase</keyword>
<dbReference type="InterPro" id="IPR029063">
    <property type="entry name" value="SAM-dependent_MTases_sf"/>
</dbReference>
<protein>
    <recommendedName>
        <fullName evidence="8">Ribosomal RNA small subunit methyltransferase A</fullName>
        <ecNumber evidence="8">2.1.1.182</ecNumber>
    </recommendedName>
    <alternativeName>
        <fullName evidence="8">16S rRNA (adenine(1518)-N(6)/adenine(1519)-N(6))-dimethyltransferase</fullName>
    </alternativeName>
    <alternativeName>
        <fullName evidence="8">16S rRNA dimethyladenosine transferase</fullName>
    </alternativeName>
    <alternativeName>
        <fullName evidence="8">16S rRNA dimethylase</fullName>
    </alternativeName>
    <alternativeName>
        <fullName evidence="8">S-adenosylmethionine-6-N', N'-adenosyl(rRNA) dimethyltransferase</fullName>
    </alternativeName>
</protein>
<dbReference type="PANTHER" id="PTHR11727:SF7">
    <property type="entry name" value="DIMETHYLADENOSINE TRANSFERASE-RELATED"/>
    <property type="match status" value="1"/>
</dbReference>
<feature type="binding site" evidence="8 9">
    <location>
        <position position="79"/>
    </location>
    <ligand>
        <name>S-adenosyl-L-methionine</name>
        <dbReference type="ChEBI" id="CHEBI:59789"/>
    </ligand>
</feature>
<feature type="binding site" evidence="8 9">
    <location>
        <position position="31"/>
    </location>
    <ligand>
        <name>S-adenosyl-L-methionine</name>
        <dbReference type="ChEBI" id="CHEBI:59789"/>
    </ligand>
</feature>
<dbReference type="Pfam" id="PF00398">
    <property type="entry name" value="RrnaAD"/>
    <property type="match status" value="1"/>
</dbReference>
<gene>
    <name evidence="8" type="primary">rsmA</name>
    <name evidence="8" type="synonym">ksgA</name>
    <name evidence="11" type="ORF">FD19_GL000871</name>
</gene>
<evidence type="ECO:0000313" key="12">
    <source>
        <dbReference type="Proteomes" id="UP000051789"/>
    </source>
</evidence>
<comment type="similarity">
    <text evidence="8">Belongs to the class I-like SAM-binding methyltransferase superfamily. rRNA adenine N(6)-methyltransferase family. RsmA subfamily.</text>
</comment>
<sequence length="295" mass="32289">MTDIPRIATPARTHAIMERFGFHTKKHLGQNFLTNLDVLSGIVRAAAIDDHSDVIEIGPGIGSLTQYLAEAAHQVLALEIDAALLPVLADTMAPYPNVTVVNQDVLAANLQELINTHFDGQHDVKVVANLPYYITTPILMHLMRTTVDFSSITVMMQGEVADRLTAQPGSKDYSSLSIAIQNQMTVRVAMTVNRHSFVPAPNVDSAIIVLQRRPQPLAMVNDPAGFDRLVRGSFASRRKTLWNNLQQLYGKAPDVKAAMTAALADSGIEPGVRAERLTITDFALLFNNLQKHHVA</sequence>
<evidence type="ECO:0000256" key="8">
    <source>
        <dbReference type="HAMAP-Rule" id="MF_00607"/>
    </source>
</evidence>
<dbReference type="NCBIfam" id="TIGR00755">
    <property type="entry name" value="ksgA"/>
    <property type="match status" value="1"/>
</dbReference>
<evidence type="ECO:0000313" key="11">
    <source>
        <dbReference type="EMBL" id="KRM87370.1"/>
    </source>
</evidence>
<dbReference type="PROSITE" id="PS51689">
    <property type="entry name" value="SAM_RNA_A_N6_MT"/>
    <property type="match status" value="1"/>
</dbReference>
<feature type="binding site" evidence="8 9">
    <location>
        <position position="129"/>
    </location>
    <ligand>
        <name>S-adenosyl-L-methionine</name>
        <dbReference type="ChEBI" id="CHEBI:59789"/>
    </ligand>
</feature>
<dbReference type="Proteomes" id="UP000051789">
    <property type="component" value="Unassembled WGS sequence"/>
</dbReference>
<keyword evidence="4 8" id="KW-0808">Transferase</keyword>
<evidence type="ECO:0000256" key="2">
    <source>
        <dbReference type="ARBA" id="ARBA00022552"/>
    </source>
</evidence>
<dbReference type="PATRIC" id="fig|1423810.4.peg.898"/>
<dbReference type="STRING" id="1423810.FD19_GL000871"/>
<dbReference type="FunFam" id="3.40.50.150:FF:000023">
    <property type="entry name" value="Ribosomal RNA small subunit methyltransferase A"/>
    <property type="match status" value="1"/>
</dbReference>
<dbReference type="PROSITE" id="PS01131">
    <property type="entry name" value="RRNA_A_DIMETH"/>
    <property type="match status" value="1"/>
</dbReference>
<feature type="binding site" evidence="8 9">
    <location>
        <position position="104"/>
    </location>
    <ligand>
        <name>S-adenosyl-L-methionine</name>
        <dbReference type="ChEBI" id="CHEBI:59789"/>
    </ligand>
</feature>
<dbReference type="HAMAP" id="MF_00607">
    <property type="entry name" value="16SrRNA_methyltr_A"/>
    <property type="match status" value="1"/>
</dbReference>
<dbReference type="InterPro" id="IPR011530">
    <property type="entry name" value="rRNA_adenine_dimethylase"/>
</dbReference>
<dbReference type="Gene3D" id="3.40.50.150">
    <property type="entry name" value="Vaccinia Virus protein VP39"/>
    <property type="match status" value="1"/>
</dbReference>
<dbReference type="CDD" id="cd02440">
    <property type="entry name" value="AdoMet_MTases"/>
    <property type="match status" value="1"/>
</dbReference>
<keyword evidence="1 8" id="KW-0963">Cytoplasm</keyword>
<evidence type="ECO:0000256" key="7">
    <source>
        <dbReference type="ARBA" id="ARBA00049167"/>
    </source>
</evidence>
<dbReference type="Gene3D" id="1.10.8.100">
    <property type="entry name" value="Ribosomal RNA adenine dimethylase-like, domain 2"/>
    <property type="match status" value="1"/>
</dbReference>
<dbReference type="GO" id="GO:0052910">
    <property type="term" value="F:23S rRNA (adenine(2085)-N(6))-dimethyltransferase activity"/>
    <property type="evidence" value="ECO:0007669"/>
    <property type="project" value="UniProtKB-EC"/>
</dbReference>
<accession>A0A0R2C7K9</accession>
<evidence type="ECO:0000256" key="3">
    <source>
        <dbReference type="ARBA" id="ARBA00022603"/>
    </source>
</evidence>
<evidence type="ECO:0000256" key="5">
    <source>
        <dbReference type="ARBA" id="ARBA00022691"/>
    </source>
</evidence>
<comment type="caution">
    <text evidence="11">The sequence shown here is derived from an EMBL/GenBank/DDBJ whole genome shotgun (WGS) entry which is preliminary data.</text>
</comment>
<dbReference type="InterPro" id="IPR020596">
    <property type="entry name" value="rRNA_Ade_Mease_Trfase_CS"/>
</dbReference>
<dbReference type="InterPro" id="IPR020598">
    <property type="entry name" value="rRNA_Ade_methylase_Trfase_N"/>
</dbReference>
<keyword evidence="5 8" id="KW-0949">S-adenosyl-L-methionine</keyword>
<comment type="catalytic activity">
    <reaction evidence="8">
        <text>adenosine(1518)/adenosine(1519) in 16S rRNA + 4 S-adenosyl-L-methionine = N(6)-dimethyladenosine(1518)/N(6)-dimethyladenosine(1519) in 16S rRNA + 4 S-adenosyl-L-homocysteine + 4 H(+)</text>
        <dbReference type="Rhea" id="RHEA:19609"/>
        <dbReference type="Rhea" id="RHEA-COMP:10232"/>
        <dbReference type="Rhea" id="RHEA-COMP:10233"/>
        <dbReference type="ChEBI" id="CHEBI:15378"/>
        <dbReference type="ChEBI" id="CHEBI:57856"/>
        <dbReference type="ChEBI" id="CHEBI:59789"/>
        <dbReference type="ChEBI" id="CHEBI:74411"/>
        <dbReference type="ChEBI" id="CHEBI:74493"/>
        <dbReference type="EC" id="2.1.1.182"/>
    </reaction>
</comment>
<evidence type="ECO:0000256" key="4">
    <source>
        <dbReference type="ARBA" id="ARBA00022679"/>
    </source>
</evidence>
<organism evidence="11 12">
    <name type="scientific">Lacticaseibacillus thailandensis DSM 22698 = JCM 13996</name>
    <dbReference type="NCBI Taxonomy" id="1423810"/>
    <lineage>
        <taxon>Bacteria</taxon>
        <taxon>Bacillati</taxon>
        <taxon>Bacillota</taxon>
        <taxon>Bacilli</taxon>
        <taxon>Lactobacillales</taxon>
        <taxon>Lactobacillaceae</taxon>
        <taxon>Lacticaseibacillus</taxon>
    </lineage>
</organism>
<feature type="domain" description="Ribosomal RNA adenine methylase transferase N-terminal" evidence="10">
    <location>
        <begin position="38"/>
        <end position="214"/>
    </location>
</feature>
<dbReference type="EC" id="2.1.1.182" evidence="8"/>
<comment type="function">
    <text evidence="8">Specifically dimethylates two adjacent adenosines (A1518 and A1519) in the loop of a conserved hairpin near the 3'-end of 16S rRNA in the 30S particle. May play a critical role in biogenesis of 30S subunits.</text>
</comment>
<evidence type="ECO:0000256" key="1">
    <source>
        <dbReference type="ARBA" id="ARBA00022490"/>
    </source>
</evidence>
<dbReference type="GO" id="GO:0003723">
    <property type="term" value="F:RNA binding"/>
    <property type="evidence" value="ECO:0007669"/>
    <property type="project" value="UniProtKB-UniRule"/>
</dbReference>
<dbReference type="SMART" id="SM00650">
    <property type="entry name" value="rADc"/>
    <property type="match status" value="1"/>
</dbReference>